<evidence type="ECO:0000313" key="1">
    <source>
        <dbReference type="EMBL" id="QJA98021.1"/>
    </source>
</evidence>
<organism evidence="1">
    <name type="scientific">viral metagenome</name>
    <dbReference type="NCBI Taxonomy" id="1070528"/>
    <lineage>
        <taxon>unclassified sequences</taxon>
        <taxon>metagenomes</taxon>
        <taxon>organismal metagenomes</taxon>
    </lineage>
</organism>
<sequence length="56" mass="6381">MNGKKAKQIRKDVYGDDSLRGERRYVKLADGSLRVIGKRRGYQSAKRSQGIDNGKR</sequence>
<proteinExistence type="predicted"/>
<accession>A0A6M3LYL5</accession>
<dbReference type="EMBL" id="MT143545">
    <property type="protein sequence ID" value="QJA98021.1"/>
    <property type="molecule type" value="Genomic_DNA"/>
</dbReference>
<protein>
    <submittedName>
        <fullName evidence="1">Uncharacterized protein</fullName>
    </submittedName>
</protein>
<name>A0A6M3LYL5_9ZZZZ</name>
<reference evidence="1" key="1">
    <citation type="submission" date="2020-03" db="EMBL/GenBank/DDBJ databases">
        <title>The deep terrestrial virosphere.</title>
        <authorList>
            <person name="Holmfeldt K."/>
            <person name="Nilsson E."/>
            <person name="Simone D."/>
            <person name="Lopez-Fernandez M."/>
            <person name="Wu X."/>
            <person name="de Brujin I."/>
            <person name="Lundin D."/>
            <person name="Andersson A."/>
            <person name="Bertilsson S."/>
            <person name="Dopson M."/>
        </authorList>
    </citation>
    <scope>NUCLEOTIDE SEQUENCE</scope>
    <source>
        <strain evidence="1">MM415B05761</strain>
    </source>
</reference>
<gene>
    <name evidence="1" type="ORF">MM415B05761_0014</name>
</gene>
<dbReference type="AlphaFoldDB" id="A0A6M3LYL5"/>